<keyword evidence="6" id="KW-0406">Ion transport</keyword>
<evidence type="ECO:0000256" key="6">
    <source>
        <dbReference type="ARBA" id="ARBA00023065"/>
    </source>
</evidence>
<accession>A0A4V2RVY6</accession>
<keyword evidence="3" id="KW-0633">Potassium transport</keyword>
<dbReference type="Proteomes" id="UP000295221">
    <property type="component" value="Unassembled WGS sequence"/>
</dbReference>
<reference evidence="9 10" key="1">
    <citation type="submission" date="2019-03" db="EMBL/GenBank/DDBJ databases">
        <title>Genomic Encyclopedia of Type Strains, Phase IV (KMG-IV): sequencing the most valuable type-strain genomes for metagenomic binning, comparative biology and taxonomic classification.</title>
        <authorList>
            <person name="Goeker M."/>
        </authorList>
    </citation>
    <scope>NUCLEOTIDE SEQUENCE [LARGE SCALE GENOMIC DNA]</scope>
    <source>
        <strain evidence="9 10">DSM 24179</strain>
    </source>
</reference>
<evidence type="ECO:0000256" key="4">
    <source>
        <dbReference type="ARBA" id="ARBA00022958"/>
    </source>
</evidence>
<dbReference type="PANTHER" id="PTHR43833">
    <property type="entry name" value="POTASSIUM CHANNEL PROTEIN 2-RELATED-RELATED"/>
    <property type="match status" value="1"/>
</dbReference>
<keyword evidence="10" id="KW-1185">Reference proteome</keyword>
<evidence type="ECO:0000313" key="10">
    <source>
        <dbReference type="Proteomes" id="UP000295221"/>
    </source>
</evidence>
<dbReference type="PROSITE" id="PS51202">
    <property type="entry name" value="RCK_C"/>
    <property type="match status" value="2"/>
</dbReference>
<dbReference type="EMBL" id="SLWK01000014">
    <property type="protein sequence ID" value="TCO06074.1"/>
    <property type="molecule type" value="Genomic_DNA"/>
</dbReference>
<dbReference type="Gene3D" id="3.30.70.1450">
    <property type="entry name" value="Regulator of K+ conductance, C-terminal domain"/>
    <property type="match status" value="2"/>
</dbReference>
<evidence type="ECO:0000256" key="2">
    <source>
        <dbReference type="ARBA" id="ARBA00022448"/>
    </source>
</evidence>
<dbReference type="InterPro" id="IPR003148">
    <property type="entry name" value="RCK_N"/>
</dbReference>
<name>A0A4V2RVY6_9BACT</name>
<dbReference type="RefSeq" id="WP_132434866.1">
    <property type="nucleotide sequence ID" value="NZ_SLWK01000014.1"/>
</dbReference>
<dbReference type="InterPro" id="IPR036291">
    <property type="entry name" value="NAD(P)-bd_dom_sf"/>
</dbReference>
<dbReference type="PANTHER" id="PTHR43833:SF5">
    <property type="entry name" value="TRK SYSTEM POTASSIUM UPTAKE PROTEIN TRKA"/>
    <property type="match status" value="1"/>
</dbReference>
<gene>
    <name evidence="9" type="ORF">EV194_11456</name>
</gene>
<dbReference type="NCBIfam" id="NF007031">
    <property type="entry name" value="PRK09496.1-2"/>
    <property type="match status" value="1"/>
</dbReference>
<dbReference type="AlphaFoldDB" id="A0A4V2RVY6"/>
<dbReference type="PROSITE" id="PS51201">
    <property type="entry name" value="RCK_N"/>
    <property type="match status" value="2"/>
</dbReference>
<dbReference type="InterPro" id="IPR036721">
    <property type="entry name" value="RCK_C_sf"/>
</dbReference>
<dbReference type="Pfam" id="PF02080">
    <property type="entry name" value="TrkA_C"/>
    <property type="match status" value="2"/>
</dbReference>
<dbReference type="Pfam" id="PF02254">
    <property type="entry name" value="TrkA_N"/>
    <property type="match status" value="2"/>
</dbReference>
<feature type="domain" description="RCK N-terminal" evidence="7">
    <location>
        <begin position="230"/>
        <end position="347"/>
    </location>
</feature>
<sequence>MKILISGAGEVGNHLATLFCNEDHDVILMDENPAKLRKAEDHLDLITVVGSGTSIDDLKNAQIKSCDLFIAVPPYEEVSILSAMLAKKLGAGKTIARINNFEYLQSENKEYFRQLGVDEVIFPEHLGAREIMASLKQVGIRQMFEFSDGRLLLYAVKIRNNAPIVGLTLSEASALHETNEYFTVAINRDGKTIIPRGKDTFQHNDLAYVVTTKSGAEQLLKDAGKIKYEVKNVMILGGSRIGKKVAKELEHEYYIKLIEIDRDKSNRLANMLENTLVINGDGRNLNLLKDEGIGKTDAFIAVTDNSEVNILACQLAKKMGVKKTVAEVENMDYIDLAENIGIGTIINKKLIAASYIYRYTFKANVSYVKCLTATDADVLELIAQEGSKITKATLKDLDLPKDMNIGGVIRNGEAIIPNGATRILPDDRVVVFALPSGIKKVERMFL</sequence>
<dbReference type="PRINTS" id="PR00335">
    <property type="entry name" value="KUPTAKETRKA"/>
</dbReference>
<dbReference type="GO" id="GO:0015079">
    <property type="term" value="F:potassium ion transmembrane transporter activity"/>
    <property type="evidence" value="ECO:0007669"/>
    <property type="project" value="InterPro"/>
</dbReference>
<dbReference type="SUPFAM" id="SSF51735">
    <property type="entry name" value="NAD(P)-binding Rossmann-fold domains"/>
    <property type="match status" value="2"/>
</dbReference>
<dbReference type="OrthoDB" id="9775180at2"/>
<dbReference type="NCBIfam" id="NF007032">
    <property type="entry name" value="PRK09496.1-4"/>
    <property type="match status" value="1"/>
</dbReference>
<dbReference type="SUPFAM" id="SSF116726">
    <property type="entry name" value="TrkA C-terminal domain-like"/>
    <property type="match status" value="2"/>
</dbReference>
<feature type="domain" description="RCK N-terminal" evidence="7">
    <location>
        <begin position="1"/>
        <end position="121"/>
    </location>
</feature>
<dbReference type="NCBIfam" id="NF007039">
    <property type="entry name" value="PRK09496.3-2"/>
    <property type="match status" value="1"/>
</dbReference>
<dbReference type="Gene3D" id="3.40.50.720">
    <property type="entry name" value="NAD(P)-binding Rossmann-like Domain"/>
    <property type="match status" value="2"/>
</dbReference>
<dbReference type="GO" id="GO:0005886">
    <property type="term" value="C:plasma membrane"/>
    <property type="evidence" value="ECO:0007669"/>
    <property type="project" value="InterPro"/>
</dbReference>
<evidence type="ECO:0000259" key="7">
    <source>
        <dbReference type="PROSITE" id="PS51201"/>
    </source>
</evidence>
<comment type="caution">
    <text evidence="9">The sequence shown here is derived from an EMBL/GenBank/DDBJ whole genome shotgun (WGS) entry which is preliminary data.</text>
</comment>
<dbReference type="InterPro" id="IPR050721">
    <property type="entry name" value="Trk_Ktr_HKT_K-transport"/>
</dbReference>
<evidence type="ECO:0000256" key="3">
    <source>
        <dbReference type="ARBA" id="ARBA00022538"/>
    </source>
</evidence>
<keyword evidence="5" id="KW-0520">NAD</keyword>
<proteinExistence type="predicted"/>
<evidence type="ECO:0000259" key="8">
    <source>
        <dbReference type="PROSITE" id="PS51202"/>
    </source>
</evidence>
<organism evidence="9 10">
    <name type="scientific">Natronoflexus pectinivorans</name>
    <dbReference type="NCBI Taxonomy" id="682526"/>
    <lineage>
        <taxon>Bacteria</taxon>
        <taxon>Pseudomonadati</taxon>
        <taxon>Bacteroidota</taxon>
        <taxon>Bacteroidia</taxon>
        <taxon>Marinilabiliales</taxon>
        <taxon>Marinilabiliaceae</taxon>
        <taxon>Natronoflexus</taxon>
    </lineage>
</organism>
<keyword evidence="4" id="KW-0630">Potassium</keyword>
<dbReference type="InterPro" id="IPR006036">
    <property type="entry name" value="K_uptake_TrkA"/>
</dbReference>
<feature type="domain" description="RCK C-terminal" evidence="8">
    <location>
        <begin position="366"/>
        <end position="446"/>
    </location>
</feature>
<evidence type="ECO:0000256" key="5">
    <source>
        <dbReference type="ARBA" id="ARBA00023027"/>
    </source>
</evidence>
<protein>
    <recommendedName>
        <fullName evidence="1">Trk system potassium uptake protein TrkA</fullName>
    </recommendedName>
</protein>
<evidence type="ECO:0000313" key="9">
    <source>
        <dbReference type="EMBL" id="TCO06074.1"/>
    </source>
</evidence>
<feature type="domain" description="RCK C-terminal" evidence="8">
    <location>
        <begin position="141"/>
        <end position="225"/>
    </location>
</feature>
<dbReference type="NCBIfam" id="NF007038">
    <property type="entry name" value="PRK09496.2-6"/>
    <property type="match status" value="1"/>
</dbReference>
<keyword evidence="2" id="KW-0813">Transport</keyword>
<dbReference type="InterPro" id="IPR006037">
    <property type="entry name" value="RCK_C"/>
</dbReference>
<evidence type="ECO:0000256" key="1">
    <source>
        <dbReference type="ARBA" id="ARBA00017378"/>
    </source>
</evidence>